<dbReference type="KEGG" id="tga:TGAM_1602"/>
<dbReference type="eggNOG" id="arCOG02559">
    <property type="taxonomic scope" value="Archaea"/>
</dbReference>
<dbReference type="Proteomes" id="UP000001488">
    <property type="component" value="Chromosome"/>
</dbReference>
<dbReference type="STRING" id="593117.TGAM_1602"/>
<accession>C5A792</accession>
<protein>
    <submittedName>
        <fullName evidence="1">Uncharacterized protein</fullName>
    </submittedName>
</protein>
<dbReference type="AlphaFoldDB" id="C5A792"/>
<proteinExistence type="predicted"/>
<sequence>MSDSNPGQCSGGQLMKTYSFGTETVPVALAGDLLVGSVHDGKNYKIMLARLDGEEIVETRFLAGENDWEGHSALDLGDNYLIGGAVEGVATPDGGEGWKAYLARLDKSLNPLWELKLNVRNNGAVYSILLSNDGVFIAGETGRPGNKGFFMGKVSKEGELLWLRDFGSWEDAVFTALLPSENGPVAIGSAKEKRWKVRAFEFTKDGEPLGENVLAGGIALNACLWNGKLVLAGYRREDFWLRIGERDVKLGKGSATSLLPAGNKLLVGGELEGKAVVVEILEGEELEVRELWENGWVEVLGMDVVAGVTGDWKMVLLSACQSDKKLRN</sequence>
<dbReference type="SUPFAM" id="SSF50998">
    <property type="entry name" value="Quinoprotein alcohol dehydrogenase-like"/>
    <property type="match status" value="1"/>
</dbReference>
<dbReference type="InterPro" id="IPR011047">
    <property type="entry name" value="Quinoprotein_ADH-like_sf"/>
</dbReference>
<dbReference type="HOGENOM" id="CLU_887454_0_0_2"/>
<organism evidence="1 2">
    <name type="scientific">Thermococcus gammatolerans (strain DSM 15229 / JCM 11827 / EJ3)</name>
    <dbReference type="NCBI Taxonomy" id="593117"/>
    <lineage>
        <taxon>Archaea</taxon>
        <taxon>Methanobacteriati</taxon>
        <taxon>Methanobacteriota</taxon>
        <taxon>Thermococci</taxon>
        <taxon>Thermococcales</taxon>
        <taxon>Thermococcaceae</taxon>
        <taxon>Thermococcus</taxon>
    </lineage>
</organism>
<gene>
    <name evidence="1" type="ordered locus">TGAM_1602</name>
</gene>
<dbReference type="PATRIC" id="fig|593117.10.peg.1606"/>
<name>C5A792_THEGJ</name>
<reference evidence="1 2" key="1">
    <citation type="journal article" date="2007" name="Genome Biol.">
        <title>Genome analysis and genome-wide proteomics of Thermococcus gammatolerans, the most radioresistant organism known amongst the Archaea.</title>
        <authorList>
            <person name="Zivanovic Y."/>
            <person name="Armengaud J."/>
            <person name="Lagorce A."/>
            <person name="Leplat C."/>
            <person name="Guerin P."/>
            <person name="Dutertre M."/>
            <person name="Anthouard V."/>
            <person name="Forterre P."/>
            <person name="Wincker P."/>
            <person name="Confalonieri F."/>
        </authorList>
    </citation>
    <scope>NUCLEOTIDE SEQUENCE [LARGE SCALE GENOMIC DNA]</scope>
    <source>
        <strain evidence="2">DSM 15229 / JCM 11827 / EJ3</strain>
    </source>
</reference>
<dbReference type="PaxDb" id="593117-TGAM_1602"/>
<evidence type="ECO:0000313" key="1">
    <source>
        <dbReference type="EMBL" id="ACS34104.1"/>
    </source>
</evidence>
<keyword evidence="2" id="KW-1185">Reference proteome</keyword>
<dbReference type="EMBL" id="CP001398">
    <property type="protein sequence ID" value="ACS34104.1"/>
    <property type="molecule type" value="Genomic_DNA"/>
</dbReference>
<evidence type="ECO:0000313" key="2">
    <source>
        <dbReference type="Proteomes" id="UP000001488"/>
    </source>
</evidence>